<gene>
    <name evidence="1" type="ORF">LY11_04588</name>
</gene>
<name>A0A327S4D5_9SPHI</name>
<accession>A0A327S4D5</accession>
<dbReference type="AlphaFoldDB" id="A0A327S4D5"/>
<sequence>MNKRIQTWSTIKDGKRVPYTGKVKSFNEYQAEVRTEKLLQKAFTDHLLQQLAEARQIPLKEDKAVIEALNELKEMVVPLTDNIEFIKNKYTKPVHKPSKKTISKAEKQAAIINKIVTRGKKLD</sequence>
<reference evidence="1 2" key="1">
    <citation type="submission" date="2018-06" db="EMBL/GenBank/DDBJ databases">
        <title>Genomic Encyclopedia of Archaeal and Bacterial Type Strains, Phase II (KMG-II): from individual species to whole genera.</title>
        <authorList>
            <person name="Goeker M."/>
        </authorList>
    </citation>
    <scope>NUCLEOTIDE SEQUENCE [LARGE SCALE GENOMIC DNA]</scope>
    <source>
        <strain evidence="1 2">DSM 14825</strain>
    </source>
</reference>
<evidence type="ECO:0000313" key="1">
    <source>
        <dbReference type="EMBL" id="RAJ22884.1"/>
    </source>
</evidence>
<evidence type="ECO:0000313" key="2">
    <source>
        <dbReference type="Proteomes" id="UP000249754"/>
    </source>
</evidence>
<organism evidence="1 2">
    <name type="scientific">Pedobacter cryoconitis</name>
    <dbReference type="NCBI Taxonomy" id="188932"/>
    <lineage>
        <taxon>Bacteria</taxon>
        <taxon>Pseudomonadati</taxon>
        <taxon>Bacteroidota</taxon>
        <taxon>Sphingobacteriia</taxon>
        <taxon>Sphingobacteriales</taxon>
        <taxon>Sphingobacteriaceae</taxon>
        <taxon>Pedobacter</taxon>
    </lineage>
</organism>
<proteinExistence type="predicted"/>
<protein>
    <submittedName>
        <fullName evidence="1">Uncharacterized protein</fullName>
    </submittedName>
</protein>
<comment type="caution">
    <text evidence="1">The sequence shown here is derived from an EMBL/GenBank/DDBJ whole genome shotgun (WGS) entry which is preliminary data.</text>
</comment>
<dbReference type="Proteomes" id="UP000249754">
    <property type="component" value="Unassembled WGS sequence"/>
</dbReference>
<dbReference type="RefSeq" id="WP_111635917.1">
    <property type="nucleotide sequence ID" value="NZ_QLLR01000034.1"/>
</dbReference>
<dbReference type="EMBL" id="QLLR01000034">
    <property type="protein sequence ID" value="RAJ22884.1"/>
    <property type="molecule type" value="Genomic_DNA"/>
</dbReference>